<evidence type="ECO:0000256" key="1">
    <source>
        <dbReference type="SAM" id="MobiDB-lite"/>
    </source>
</evidence>
<feature type="transmembrane region" description="Helical" evidence="2">
    <location>
        <begin position="28"/>
        <end position="51"/>
    </location>
</feature>
<organism evidence="4 5">
    <name type="scientific">Zasmidium cellare</name>
    <name type="common">Wine cellar mold</name>
    <name type="synonym">Racodium cellare</name>
    <dbReference type="NCBI Taxonomy" id="395010"/>
    <lineage>
        <taxon>Eukaryota</taxon>
        <taxon>Fungi</taxon>
        <taxon>Dikarya</taxon>
        <taxon>Ascomycota</taxon>
        <taxon>Pezizomycotina</taxon>
        <taxon>Dothideomycetes</taxon>
        <taxon>Dothideomycetidae</taxon>
        <taxon>Mycosphaerellales</taxon>
        <taxon>Mycosphaerellaceae</taxon>
        <taxon>Zasmidium</taxon>
    </lineage>
</organism>
<keyword evidence="2" id="KW-0812">Transmembrane</keyword>
<dbReference type="PANTHER" id="PTHR39614:SF2">
    <property type="entry name" value="INTEGRAL MEMBRANE PROTEIN"/>
    <property type="match status" value="1"/>
</dbReference>
<accession>A0ABR0E8A7</accession>
<feature type="transmembrane region" description="Helical" evidence="2">
    <location>
        <begin position="184"/>
        <end position="206"/>
    </location>
</feature>
<dbReference type="EMBL" id="JAXOVC010000008">
    <property type="protein sequence ID" value="KAK4497667.1"/>
    <property type="molecule type" value="Genomic_DNA"/>
</dbReference>
<feature type="transmembrane region" description="Helical" evidence="2">
    <location>
        <begin position="218"/>
        <end position="239"/>
    </location>
</feature>
<keyword evidence="2" id="KW-0472">Membrane</keyword>
<keyword evidence="2" id="KW-1133">Transmembrane helix</keyword>
<reference evidence="4 5" key="1">
    <citation type="journal article" date="2023" name="G3 (Bethesda)">
        <title>A chromosome-level genome assembly of Zasmidium syzygii isolated from banana leaves.</title>
        <authorList>
            <person name="van Westerhoven A.C."/>
            <person name="Mehrabi R."/>
            <person name="Talebi R."/>
            <person name="Steentjes M.B.F."/>
            <person name="Corcolon B."/>
            <person name="Chong P.A."/>
            <person name="Kema G.H.J."/>
            <person name="Seidl M.F."/>
        </authorList>
    </citation>
    <scope>NUCLEOTIDE SEQUENCE [LARGE SCALE GENOMIC DNA]</scope>
    <source>
        <strain evidence="4 5">P124</strain>
    </source>
</reference>
<proteinExistence type="predicted"/>
<dbReference type="InterPro" id="IPR049326">
    <property type="entry name" value="Rhodopsin_dom_fungi"/>
</dbReference>
<name>A0ABR0E8A7_ZASCE</name>
<keyword evidence="5" id="KW-1185">Reference proteome</keyword>
<dbReference type="PANTHER" id="PTHR39614">
    <property type="entry name" value="INTEGRAL MEMBRANE PROTEIN"/>
    <property type="match status" value="1"/>
</dbReference>
<feature type="region of interest" description="Disordered" evidence="1">
    <location>
        <begin position="350"/>
        <end position="370"/>
    </location>
</feature>
<dbReference type="Pfam" id="PF20684">
    <property type="entry name" value="Fung_rhodopsin"/>
    <property type="match status" value="1"/>
</dbReference>
<feature type="domain" description="Rhodopsin" evidence="3">
    <location>
        <begin position="47"/>
        <end position="281"/>
    </location>
</feature>
<comment type="caution">
    <text evidence="4">The sequence shown here is derived from an EMBL/GenBank/DDBJ whole genome shotgun (WGS) entry which is preliminary data.</text>
</comment>
<evidence type="ECO:0000313" key="4">
    <source>
        <dbReference type="EMBL" id="KAK4497667.1"/>
    </source>
</evidence>
<sequence length="402" mass="43589">MASYVYPPVVPPGQTPPLAVVTESDHRAWIFIAAALGLSMTLLASGIRAFIRCGTRSLWGLDDAALGLSTLLSFLQSCLILAATSKGLGESEVTMSGAGKQRAKKLYYASNMVYVLSLGSSRVAMVLFLRRLTPVRIHVRILTALFAAEAAWMVAIFLVVALQCGVAQPWALGRSCGSGWFTKWAAAEAIGAFFELAIFSLAVWTLTWRIKMPNSKKAIIVSSFGLRLAILIAVIVARLTSFNQAGFFTDPTLHEAVFVCWTQAEMNLSIIAATIPIAHKFLLSLVTNYGGAGGRNMSESTYRAARKNTNSSIKMASIKSTLASGTLTNNSETSKSDNDPIETCIHQGDDHRYSYDIDGGNNRSPPTEDEITNISDAMSVKSTGSRKMMIRKDVTYQVDFDK</sequence>
<protein>
    <recommendedName>
        <fullName evidence="3">Rhodopsin domain-containing protein</fullName>
    </recommendedName>
</protein>
<gene>
    <name evidence="4" type="ORF">PRZ48_010320</name>
</gene>
<feature type="transmembrane region" description="Helical" evidence="2">
    <location>
        <begin position="106"/>
        <end position="129"/>
    </location>
</feature>
<feature type="transmembrane region" description="Helical" evidence="2">
    <location>
        <begin position="63"/>
        <end position="86"/>
    </location>
</feature>
<dbReference type="Proteomes" id="UP001305779">
    <property type="component" value="Unassembled WGS sequence"/>
</dbReference>
<evidence type="ECO:0000259" key="3">
    <source>
        <dbReference type="Pfam" id="PF20684"/>
    </source>
</evidence>
<evidence type="ECO:0000313" key="5">
    <source>
        <dbReference type="Proteomes" id="UP001305779"/>
    </source>
</evidence>
<evidence type="ECO:0000256" key="2">
    <source>
        <dbReference type="SAM" id="Phobius"/>
    </source>
</evidence>
<feature type="transmembrane region" description="Helical" evidence="2">
    <location>
        <begin position="141"/>
        <end position="164"/>
    </location>
</feature>
<feature type="region of interest" description="Disordered" evidence="1">
    <location>
        <begin position="326"/>
        <end position="345"/>
    </location>
</feature>